<dbReference type="InterPro" id="IPR036388">
    <property type="entry name" value="WH-like_DNA-bd_sf"/>
</dbReference>
<dbReference type="Pfam" id="PF03466">
    <property type="entry name" value="LysR_substrate"/>
    <property type="match status" value="1"/>
</dbReference>
<dbReference type="InterPro" id="IPR000847">
    <property type="entry name" value="LysR_HTH_N"/>
</dbReference>
<dbReference type="GO" id="GO:0003700">
    <property type="term" value="F:DNA-binding transcription factor activity"/>
    <property type="evidence" value="ECO:0007669"/>
    <property type="project" value="InterPro"/>
</dbReference>
<keyword evidence="2" id="KW-0805">Transcription regulation</keyword>
<dbReference type="EMBL" id="FPJG01000006">
    <property type="protein sequence ID" value="SFW90735.1"/>
    <property type="molecule type" value="Genomic_DNA"/>
</dbReference>
<dbReference type="Gene3D" id="3.40.190.290">
    <property type="match status" value="1"/>
</dbReference>
<evidence type="ECO:0000256" key="4">
    <source>
        <dbReference type="ARBA" id="ARBA00023163"/>
    </source>
</evidence>
<dbReference type="PANTHER" id="PTHR30346">
    <property type="entry name" value="TRANSCRIPTIONAL DUAL REGULATOR HCAR-RELATED"/>
    <property type="match status" value="1"/>
</dbReference>
<keyword evidence="3 6" id="KW-0238">DNA-binding</keyword>
<dbReference type="PANTHER" id="PTHR30346:SF30">
    <property type="entry name" value="SMALL NEUTRAL PROTEASE REGULATORY PROTEIN"/>
    <property type="match status" value="1"/>
</dbReference>
<evidence type="ECO:0000256" key="3">
    <source>
        <dbReference type="ARBA" id="ARBA00023125"/>
    </source>
</evidence>
<evidence type="ECO:0000313" key="6">
    <source>
        <dbReference type="EMBL" id="SFW90735.1"/>
    </source>
</evidence>
<evidence type="ECO:0000256" key="2">
    <source>
        <dbReference type="ARBA" id="ARBA00023015"/>
    </source>
</evidence>
<dbReference type="InterPro" id="IPR005119">
    <property type="entry name" value="LysR_subst-bd"/>
</dbReference>
<evidence type="ECO:0000313" key="7">
    <source>
        <dbReference type="Proteomes" id="UP000182740"/>
    </source>
</evidence>
<dbReference type="Proteomes" id="UP000182740">
    <property type="component" value="Unassembled WGS sequence"/>
</dbReference>
<dbReference type="Pfam" id="PF00126">
    <property type="entry name" value="HTH_1"/>
    <property type="match status" value="1"/>
</dbReference>
<dbReference type="PRINTS" id="PR00039">
    <property type="entry name" value="HTHLYSR"/>
</dbReference>
<dbReference type="AlphaFoldDB" id="A0A1K1T319"/>
<dbReference type="InterPro" id="IPR036390">
    <property type="entry name" value="WH_DNA-bd_sf"/>
</dbReference>
<comment type="similarity">
    <text evidence="1">Belongs to the LysR transcriptional regulatory family.</text>
</comment>
<reference evidence="7" key="1">
    <citation type="submission" date="2016-11" db="EMBL/GenBank/DDBJ databases">
        <authorList>
            <person name="Varghese N."/>
            <person name="Submissions S."/>
        </authorList>
    </citation>
    <scope>NUCLEOTIDE SEQUENCE [LARGE SCALE GENOMIC DNA]</scope>
    <source>
        <strain evidence="7">DSM 44671</strain>
    </source>
</reference>
<protein>
    <submittedName>
        <fullName evidence="6">DNA-binding transcriptional regulator, LysR family</fullName>
    </submittedName>
</protein>
<dbReference type="GO" id="GO:0032993">
    <property type="term" value="C:protein-DNA complex"/>
    <property type="evidence" value="ECO:0007669"/>
    <property type="project" value="TreeGrafter"/>
</dbReference>
<dbReference type="SUPFAM" id="SSF46785">
    <property type="entry name" value="Winged helix' DNA-binding domain"/>
    <property type="match status" value="1"/>
</dbReference>
<accession>A0A1K1T319</accession>
<gene>
    <name evidence="6" type="ORF">SAMN04489730_7677</name>
</gene>
<feature type="domain" description="HTH lysR-type" evidence="5">
    <location>
        <begin position="4"/>
        <end position="61"/>
    </location>
</feature>
<dbReference type="STRING" id="546364.SAMN04489730_7677"/>
<organism evidence="6 7">
    <name type="scientific">Amycolatopsis australiensis</name>
    <dbReference type="NCBI Taxonomy" id="546364"/>
    <lineage>
        <taxon>Bacteria</taxon>
        <taxon>Bacillati</taxon>
        <taxon>Actinomycetota</taxon>
        <taxon>Actinomycetes</taxon>
        <taxon>Pseudonocardiales</taxon>
        <taxon>Pseudonocardiaceae</taxon>
        <taxon>Amycolatopsis</taxon>
    </lineage>
</organism>
<keyword evidence="7" id="KW-1185">Reference proteome</keyword>
<evidence type="ECO:0000256" key="1">
    <source>
        <dbReference type="ARBA" id="ARBA00009437"/>
    </source>
</evidence>
<evidence type="ECO:0000259" key="5">
    <source>
        <dbReference type="PROSITE" id="PS50931"/>
    </source>
</evidence>
<sequence>MAELELRHLRAVRAVADGGSVSRAATVLGVTQPALTAQLKRIERILGGELFVRGRTGVRPTELGRFVLARAEALLSDMQALVASARRHGESGPGSLRIGYVPLLIIGRFIEELGELDLDVRTYAEPASLTLLKLLSTGRVDVALLERFDGTEAHHFAGLAVRTLATEPIFVGVARGHPAIRDGVVDLADLAGCDWILPPPPENCVRVRFLQACAAAGFTPRVRHFTSEAGTAGTLIAQGAVCLAQAASAPPPGLLALPLNGDPLWTTLLFATREDDAGTPTTEQVFRCAEVAYAASRQRNPHFARWLSDHPRSEPGSGDSFRFTLRDRHGFALLPAQQGEHAHRREGRHHDQAARVEGAFDALGRFAQCGADADVDQ</sequence>
<dbReference type="GO" id="GO:0003677">
    <property type="term" value="F:DNA binding"/>
    <property type="evidence" value="ECO:0007669"/>
    <property type="project" value="UniProtKB-KW"/>
</dbReference>
<name>A0A1K1T319_9PSEU</name>
<keyword evidence="4" id="KW-0804">Transcription</keyword>
<dbReference type="Gene3D" id="1.10.10.10">
    <property type="entry name" value="Winged helix-like DNA-binding domain superfamily/Winged helix DNA-binding domain"/>
    <property type="match status" value="1"/>
</dbReference>
<proteinExistence type="inferred from homology"/>
<dbReference type="PROSITE" id="PS50931">
    <property type="entry name" value="HTH_LYSR"/>
    <property type="match status" value="1"/>
</dbReference>
<dbReference type="SUPFAM" id="SSF53850">
    <property type="entry name" value="Periplasmic binding protein-like II"/>
    <property type="match status" value="1"/>
</dbReference>